<sequence length="608" mass="67528">MRIVPVPSANDLTESTPALDVLAGSIIDAPQLIHKPQEGTQTEERWLYELQLAGVLPVVEISKSTASTLLPPTLYQWFELKMHKLNSGLLTLFRISLVAFAGLLVVPTETIKPWIPLVFVISTLPPLNFASFFSLEVLALLVRYYEFWFVSMLNTLTWLGLGVIFGDVRAITCLTLWLNYQTVVAIDANFRTFPAAVKSTVISGPAMVALVICCAYSIVADSSFPTLYIGVLPFQSRQVVVFTASTIAVFMFKKAYTKRRRIRIRLQDRKNNPAPTPGRHSIPCVLILARVRLGLRGVSGAGPNANDRATNLGIRPASANARSVYTNSARIQQFHLAPTKALIVDARNILLPKHMLKYLLSPYTKAVLYGFGALGLSTTAISWFLILHEQQKLTESLEVGIAVVATTCSLIFTVACAALAQRDLLRLLIWNFDVLFSTCQGSVLAICLLDLSRWRASSCLAIVAWWLWFHVLLIIDALTPSLTHKLRIRKYFGLPAVIVVICVAASCAVELLIGDEAIFCSRLLWSVQVVNRAGFDIHTSTLAVQRTVTIVGWFPRLLAELAWGSSNQVLFILRQVEYFSPYATFSEPAVTPSAEFVPTERERRKTRF</sequence>
<feature type="transmembrane region" description="Helical" evidence="1">
    <location>
        <begin position="87"/>
        <end position="106"/>
    </location>
</feature>
<feature type="transmembrane region" description="Helical" evidence="1">
    <location>
        <begin position="366"/>
        <end position="387"/>
    </location>
</feature>
<feature type="transmembrane region" description="Helical" evidence="1">
    <location>
        <begin position="399"/>
        <end position="420"/>
    </location>
</feature>
<dbReference type="Proteomes" id="UP001165083">
    <property type="component" value="Unassembled WGS sequence"/>
</dbReference>
<gene>
    <name evidence="2" type="ORF">Plil01_000380300</name>
</gene>
<keyword evidence="1" id="KW-0472">Membrane</keyword>
<dbReference type="OrthoDB" id="120491at2759"/>
<feature type="transmembrane region" description="Helical" evidence="1">
    <location>
        <begin position="239"/>
        <end position="256"/>
    </location>
</feature>
<comment type="caution">
    <text evidence="2">The sequence shown here is derived from an EMBL/GenBank/DDBJ whole genome shotgun (WGS) entry which is preliminary data.</text>
</comment>
<dbReference type="AlphaFoldDB" id="A0A9W6TFR9"/>
<feature type="transmembrane region" description="Helical" evidence="1">
    <location>
        <begin position="201"/>
        <end position="219"/>
    </location>
</feature>
<feature type="transmembrane region" description="Helical" evidence="1">
    <location>
        <begin position="118"/>
        <end position="145"/>
    </location>
</feature>
<keyword evidence="1" id="KW-0812">Transmembrane</keyword>
<name>A0A9W6TFR9_9STRA</name>
<evidence type="ECO:0000313" key="2">
    <source>
        <dbReference type="EMBL" id="GMF13318.1"/>
    </source>
</evidence>
<protein>
    <submittedName>
        <fullName evidence="2">Unnamed protein product</fullName>
    </submittedName>
</protein>
<evidence type="ECO:0000313" key="3">
    <source>
        <dbReference type="Proteomes" id="UP001165083"/>
    </source>
</evidence>
<accession>A0A9W6TFR9</accession>
<dbReference type="EMBL" id="BSXW01000152">
    <property type="protein sequence ID" value="GMF13318.1"/>
    <property type="molecule type" value="Genomic_DNA"/>
</dbReference>
<keyword evidence="1" id="KW-1133">Transmembrane helix</keyword>
<organism evidence="2 3">
    <name type="scientific">Phytophthora lilii</name>
    <dbReference type="NCBI Taxonomy" id="2077276"/>
    <lineage>
        <taxon>Eukaryota</taxon>
        <taxon>Sar</taxon>
        <taxon>Stramenopiles</taxon>
        <taxon>Oomycota</taxon>
        <taxon>Peronosporomycetes</taxon>
        <taxon>Peronosporales</taxon>
        <taxon>Peronosporaceae</taxon>
        <taxon>Phytophthora</taxon>
    </lineage>
</organism>
<proteinExistence type="predicted"/>
<feature type="transmembrane region" description="Helical" evidence="1">
    <location>
        <begin position="460"/>
        <end position="479"/>
    </location>
</feature>
<reference evidence="2" key="1">
    <citation type="submission" date="2023-04" db="EMBL/GenBank/DDBJ databases">
        <title>Phytophthora lilii NBRC 32176.</title>
        <authorList>
            <person name="Ichikawa N."/>
            <person name="Sato H."/>
            <person name="Tonouchi N."/>
        </authorList>
    </citation>
    <scope>NUCLEOTIDE SEQUENCE</scope>
    <source>
        <strain evidence="2">NBRC 32176</strain>
    </source>
</reference>
<feature type="transmembrane region" description="Helical" evidence="1">
    <location>
        <begin position="432"/>
        <end position="454"/>
    </location>
</feature>
<feature type="transmembrane region" description="Helical" evidence="1">
    <location>
        <begin position="157"/>
        <end position="180"/>
    </location>
</feature>
<feature type="transmembrane region" description="Helical" evidence="1">
    <location>
        <begin position="491"/>
        <end position="513"/>
    </location>
</feature>
<keyword evidence="3" id="KW-1185">Reference proteome</keyword>
<evidence type="ECO:0000256" key="1">
    <source>
        <dbReference type="SAM" id="Phobius"/>
    </source>
</evidence>